<organism evidence="2">
    <name type="scientific">Cladocopium goreaui</name>
    <dbReference type="NCBI Taxonomy" id="2562237"/>
    <lineage>
        <taxon>Eukaryota</taxon>
        <taxon>Sar</taxon>
        <taxon>Alveolata</taxon>
        <taxon>Dinophyceae</taxon>
        <taxon>Suessiales</taxon>
        <taxon>Symbiodiniaceae</taxon>
        <taxon>Cladocopium</taxon>
    </lineage>
</organism>
<reference evidence="2" key="1">
    <citation type="submission" date="2022-10" db="EMBL/GenBank/DDBJ databases">
        <authorList>
            <person name="Chen Y."/>
            <person name="Dougan E. K."/>
            <person name="Chan C."/>
            <person name="Rhodes N."/>
            <person name="Thang M."/>
        </authorList>
    </citation>
    <scope>NUCLEOTIDE SEQUENCE</scope>
</reference>
<comment type="caution">
    <text evidence="2">The sequence shown here is derived from an EMBL/GenBank/DDBJ whole genome shotgun (WGS) entry which is preliminary data.</text>
</comment>
<evidence type="ECO:0000313" key="4">
    <source>
        <dbReference type="Proteomes" id="UP001152797"/>
    </source>
</evidence>
<accession>A0A9P1GSY5</accession>
<feature type="region of interest" description="Disordered" evidence="1">
    <location>
        <begin position="74"/>
        <end position="96"/>
    </location>
</feature>
<keyword evidence="4" id="KW-1185">Reference proteome</keyword>
<name>A0A9P1GSY5_9DINO</name>
<dbReference type="AlphaFoldDB" id="A0A9P1GSY5"/>
<evidence type="ECO:0000313" key="2">
    <source>
        <dbReference type="EMBL" id="CAI4020504.1"/>
    </source>
</evidence>
<dbReference type="Proteomes" id="UP001152797">
    <property type="component" value="Unassembled WGS sequence"/>
</dbReference>
<reference evidence="3 4" key="2">
    <citation type="submission" date="2024-05" db="EMBL/GenBank/DDBJ databases">
        <authorList>
            <person name="Chen Y."/>
            <person name="Shah S."/>
            <person name="Dougan E. K."/>
            <person name="Thang M."/>
            <person name="Chan C."/>
        </authorList>
    </citation>
    <scope>NUCLEOTIDE SEQUENCE [LARGE SCALE GENOMIC DNA]</scope>
</reference>
<dbReference type="EMBL" id="CAMXCT010006815">
    <property type="protein sequence ID" value="CAI4020504.1"/>
    <property type="molecule type" value="Genomic_DNA"/>
</dbReference>
<feature type="region of interest" description="Disordered" evidence="1">
    <location>
        <begin position="316"/>
        <end position="339"/>
    </location>
</feature>
<evidence type="ECO:0000256" key="1">
    <source>
        <dbReference type="SAM" id="MobiDB-lite"/>
    </source>
</evidence>
<protein>
    <submittedName>
        <fullName evidence="2">Uncharacterized protein</fullName>
    </submittedName>
</protein>
<gene>
    <name evidence="2" type="ORF">C1SCF055_LOCUS44917</name>
</gene>
<dbReference type="OrthoDB" id="427768at2759"/>
<feature type="non-terminal residue" evidence="2">
    <location>
        <position position="418"/>
    </location>
</feature>
<proteinExistence type="predicted"/>
<sequence length="418" mass="47305">GANVEKVTDHGALDTLENEMVERLQMKMSQLEDQFTREESQLAIAGEQLQERMHLVSEEQKALDDLRDKTRAMQAKLDSAATESNKPQVERRGSPTLSAKDLLKQKLEQTAKKNTAAFAVAETPSSHFHESTPMGSVPSGDGIVPDGPSVAVVPVSDQRFTSSTHPQAWHCLYRMTRKQDGCDPEIYKKWHEGLVCLLLGVKFPPKSLPFAKLQALITLRQKSSQWRRNLQGYSWHTEEDLKTVLKWPQSKVDGAVKYCTKRKLTKKCIYDQTAVKYLVQTRDDVEAGDERIKELESAMQEVGLFDTDFSLGDLMVDDGDEDPNNSPAANPKKKKLGEFPEVEGEESLPEYIGQYKRACLNRKALLKSTKERLDKDNAVDYKLLGCNPFDVWSNSIMLCPFHMTLHVDETQGRITIFW</sequence>
<dbReference type="EMBL" id="CAMXCT020006815">
    <property type="protein sequence ID" value="CAL1173879.1"/>
    <property type="molecule type" value="Genomic_DNA"/>
</dbReference>
<evidence type="ECO:0000313" key="3">
    <source>
        <dbReference type="EMBL" id="CAL4807816.1"/>
    </source>
</evidence>
<dbReference type="EMBL" id="CAMXCT030006815">
    <property type="protein sequence ID" value="CAL4807816.1"/>
    <property type="molecule type" value="Genomic_DNA"/>
</dbReference>